<dbReference type="Pfam" id="PF00400">
    <property type="entry name" value="WD40"/>
    <property type="match status" value="2"/>
</dbReference>
<dbReference type="Gramene" id="OPUNC05G09170.3">
    <property type="protein sequence ID" value="OPUNC05G09170.3"/>
    <property type="gene ID" value="OPUNC05G09170"/>
</dbReference>
<evidence type="ECO:0000256" key="1">
    <source>
        <dbReference type="PROSITE-ProRule" id="PRU00221"/>
    </source>
</evidence>
<evidence type="ECO:0000313" key="3">
    <source>
        <dbReference type="EnsemblPlants" id="OPUNC05G09170.3"/>
    </source>
</evidence>
<sequence>MENMQYAEELVKEFLVFRGFTSTLQSYESELSTEIGRNFQVDKILDLVFSVYIPKYQLDKLQGLFTFFKQCFTSPADAELFSALIKLELSVFRYYVVNALKSGRQDKVVEFFGANGNYLLQKREDWQAWFALLKISTEKNTIKCLKNDIKQLNNKLSELQALLEMKEAEISQLGRNSAGIDLGNMNVPNTSAADSSLEGQDMPGVFEESSASRSAAQDFVSQSSSSVKSSTRDEKLHISFQISNAENEQILMTEDDFPEVKVDFQITGWPAHDSPVSSVLFGPAETSIFSLGSDGKIFEWSLHNQGQILWSRDCSSPESFNKRMHEISLDSDGKRLLVTSGLVRAPIYQVQGHESGLRTLAHSASITSVDWHPTLPIYITGSADNSVRVTSIV</sequence>
<dbReference type="InterPro" id="IPR011047">
    <property type="entry name" value="Quinoprotein_ADH-like_sf"/>
</dbReference>
<dbReference type="InterPro" id="IPR001680">
    <property type="entry name" value="WD40_rpt"/>
</dbReference>
<keyword evidence="1" id="KW-0853">WD repeat</keyword>
<evidence type="ECO:0000313" key="4">
    <source>
        <dbReference type="Proteomes" id="UP000026962"/>
    </source>
</evidence>
<proteinExistence type="predicted"/>
<dbReference type="PANTHER" id="PTHR47198">
    <property type="entry name" value="OS05G0299300 PROTEIN"/>
    <property type="match status" value="1"/>
</dbReference>
<reference evidence="3" key="2">
    <citation type="submission" date="2018-05" db="EMBL/GenBank/DDBJ databases">
        <title>OpunRS2 (Oryza punctata Reference Sequence Version 2).</title>
        <authorList>
            <person name="Zhang J."/>
            <person name="Kudrna D."/>
            <person name="Lee S."/>
            <person name="Talag J."/>
            <person name="Welchert J."/>
            <person name="Wing R.A."/>
        </authorList>
    </citation>
    <scope>NUCLEOTIDE SEQUENCE [LARGE SCALE GENOMIC DNA]</scope>
</reference>
<feature type="coiled-coil region" evidence="2">
    <location>
        <begin position="135"/>
        <end position="176"/>
    </location>
</feature>
<dbReference type="InterPro" id="IPR015943">
    <property type="entry name" value="WD40/YVTN_repeat-like_dom_sf"/>
</dbReference>
<dbReference type="SMART" id="SM00320">
    <property type="entry name" value="WD40"/>
    <property type="match status" value="2"/>
</dbReference>
<dbReference type="PROSITE" id="PS50294">
    <property type="entry name" value="WD_REPEATS_REGION"/>
    <property type="match status" value="1"/>
</dbReference>
<reference evidence="3" key="1">
    <citation type="submission" date="2015-04" db="UniProtKB">
        <authorList>
            <consortium name="EnsemblPlants"/>
        </authorList>
    </citation>
    <scope>IDENTIFICATION</scope>
</reference>
<dbReference type="PANTHER" id="PTHR47198:SF1">
    <property type="entry name" value="WD REPEAT-CONTAINING PROTEIN 91-LIKE ISOFORM X1"/>
    <property type="match status" value="1"/>
</dbReference>
<dbReference type="SUPFAM" id="SSF50998">
    <property type="entry name" value="Quinoprotein alcohol dehydrogenase-like"/>
    <property type="match status" value="1"/>
</dbReference>
<dbReference type="Proteomes" id="UP000026962">
    <property type="component" value="Chromosome 5"/>
</dbReference>
<keyword evidence="4" id="KW-1185">Reference proteome</keyword>
<feature type="repeat" description="WD" evidence="1">
    <location>
        <begin position="359"/>
        <end position="393"/>
    </location>
</feature>
<name>A0A0E0L0Q5_ORYPU</name>
<feature type="repeat" description="WD" evidence="1">
    <location>
        <begin position="269"/>
        <end position="302"/>
    </location>
</feature>
<dbReference type="EnsemblPlants" id="OPUNC05G09170.3">
    <property type="protein sequence ID" value="OPUNC05G09170.3"/>
    <property type="gene ID" value="OPUNC05G09170"/>
</dbReference>
<evidence type="ECO:0000256" key="2">
    <source>
        <dbReference type="SAM" id="Coils"/>
    </source>
</evidence>
<dbReference type="Gene3D" id="2.130.10.10">
    <property type="entry name" value="YVTN repeat-like/Quinoprotein amine dehydrogenase"/>
    <property type="match status" value="1"/>
</dbReference>
<dbReference type="PROSITE" id="PS50082">
    <property type="entry name" value="WD_REPEATS_2"/>
    <property type="match status" value="2"/>
</dbReference>
<organism evidence="3">
    <name type="scientific">Oryza punctata</name>
    <name type="common">Red rice</name>
    <dbReference type="NCBI Taxonomy" id="4537"/>
    <lineage>
        <taxon>Eukaryota</taxon>
        <taxon>Viridiplantae</taxon>
        <taxon>Streptophyta</taxon>
        <taxon>Embryophyta</taxon>
        <taxon>Tracheophyta</taxon>
        <taxon>Spermatophyta</taxon>
        <taxon>Magnoliopsida</taxon>
        <taxon>Liliopsida</taxon>
        <taxon>Poales</taxon>
        <taxon>Poaceae</taxon>
        <taxon>BOP clade</taxon>
        <taxon>Oryzoideae</taxon>
        <taxon>Oryzeae</taxon>
        <taxon>Oryzinae</taxon>
        <taxon>Oryza</taxon>
    </lineage>
</organism>
<keyword evidence="2" id="KW-0175">Coiled coil</keyword>
<accession>A0A0E0L0Q5</accession>
<protein>
    <submittedName>
        <fullName evidence="3">Uncharacterized protein</fullName>
    </submittedName>
</protein>
<dbReference type="AlphaFoldDB" id="A0A0E0L0Q5"/>